<dbReference type="Proteomes" id="UP001302329">
    <property type="component" value="Unassembled WGS sequence"/>
</dbReference>
<evidence type="ECO:0000256" key="1">
    <source>
        <dbReference type="ARBA" id="ARBA00008239"/>
    </source>
</evidence>
<dbReference type="SUPFAM" id="SSF54211">
    <property type="entry name" value="Ribosomal protein S5 domain 2-like"/>
    <property type="match status" value="1"/>
</dbReference>
<reference evidence="6 7" key="1">
    <citation type="submission" date="2023-12" db="EMBL/GenBank/DDBJ databases">
        <title>Baltic Sea Cyanobacteria.</title>
        <authorList>
            <person name="Delbaje E."/>
            <person name="Fewer D.P."/>
            <person name="Shishido T.K."/>
        </authorList>
    </citation>
    <scope>NUCLEOTIDE SEQUENCE [LARGE SCALE GENOMIC DNA]</scope>
    <source>
        <strain evidence="6 7">UHCC 0281</strain>
    </source>
</reference>
<dbReference type="InterPro" id="IPR003594">
    <property type="entry name" value="HATPase_dom"/>
</dbReference>
<dbReference type="InterPro" id="IPR037196">
    <property type="entry name" value="HSP90_C"/>
</dbReference>
<name>A0ABU5ST98_9CYAN</name>
<comment type="caution">
    <text evidence="6">The sequence shown here is derived from an EMBL/GenBank/DDBJ whole genome shotgun (WGS) entry which is preliminary data.</text>
</comment>
<dbReference type="InterPro" id="IPR001404">
    <property type="entry name" value="Hsp90_fam"/>
</dbReference>
<dbReference type="SUPFAM" id="SSF110942">
    <property type="entry name" value="HSP90 C-terminal domain"/>
    <property type="match status" value="1"/>
</dbReference>
<dbReference type="SMART" id="SM00387">
    <property type="entry name" value="HATPase_c"/>
    <property type="match status" value="1"/>
</dbReference>
<dbReference type="Pfam" id="PF00183">
    <property type="entry name" value="HSP90"/>
    <property type="match status" value="1"/>
</dbReference>
<evidence type="ECO:0000256" key="2">
    <source>
        <dbReference type="ARBA" id="ARBA00022741"/>
    </source>
</evidence>
<dbReference type="NCBIfam" id="NF003555">
    <property type="entry name" value="PRK05218.1"/>
    <property type="match status" value="1"/>
</dbReference>
<evidence type="ECO:0000313" key="6">
    <source>
        <dbReference type="EMBL" id="MEA5441703.1"/>
    </source>
</evidence>
<dbReference type="PIRSF" id="PIRSF002583">
    <property type="entry name" value="Hsp90"/>
    <property type="match status" value="1"/>
</dbReference>
<dbReference type="Gene3D" id="3.40.50.11260">
    <property type="match status" value="1"/>
</dbReference>
<proteinExistence type="inferred from homology"/>
<keyword evidence="7" id="KW-1185">Reference proteome</keyword>
<dbReference type="InterPro" id="IPR020575">
    <property type="entry name" value="Hsp90_N"/>
</dbReference>
<feature type="domain" description="Histidine kinase/HSP90-like ATPase" evidence="5">
    <location>
        <begin position="27"/>
        <end position="178"/>
    </location>
</feature>
<keyword evidence="3" id="KW-0067">ATP-binding</keyword>
<dbReference type="RefSeq" id="WP_323355817.1">
    <property type="nucleotide sequence ID" value="NZ_JAYGHY010000007.1"/>
</dbReference>
<dbReference type="EMBL" id="JAYGHY010000007">
    <property type="protein sequence ID" value="MEA5441703.1"/>
    <property type="molecule type" value="Genomic_DNA"/>
</dbReference>
<evidence type="ECO:0000259" key="5">
    <source>
        <dbReference type="SMART" id="SM00387"/>
    </source>
</evidence>
<dbReference type="Pfam" id="PF13589">
    <property type="entry name" value="HATPase_c_3"/>
    <property type="match status" value="1"/>
</dbReference>
<dbReference type="SUPFAM" id="SSF55874">
    <property type="entry name" value="ATPase domain of HSP90 chaperone/DNA topoisomerase II/histidine kinase"/>
    <property type="match status" value="1"/>
</dbReference>
<organism evidence="6 7">
    <name type="scientific">Cyanobium gracile UHCC 0281</name>
    <dbReference type="NCBI Taxonomy" id="3110309"/>
    <lineage>
        <taxon>Bacteria</taxon>
        <taxon>Bacillati</taxon>
        <taxon>Cyanobacteriota</taxon>
        <taxon>Cyanophyceae</taxon>
        <taxon>Synechococcales</taxon>
        <taxon>Prochlorococcaceae</taxon>
        <taxon>Cyanobium</taxon>
    </lineage>
</organism>
<comment type="similarity">
    <text evidence="1">Belongs to the heat shock protein 90 family.</text>
</comment>
<evidence type="ECO:0000313" key="7">
    <source>
        <dbReference type="Proteomes" id="UP001302329"/>
    </source>
</evidence>
<dbReference type="Gene3D" id="3.30.230.80">
    <property type="match status" value="1"/>
</dbReference>
<evidence type="ECO:0000256" key="3">
    <source>
        <dbReference type="ARBA" id="ARBA00022840"/>
    </source>
</evidence>
<dbReference type="PANTHER" id="PTHR11528">
    <property type="entry name" value="HEAT SHOCK PROTEIN 90 FAMILY MEMBER"/>
    <property type="match status" value="1"/>
</dbReference>
<dbReference type="PRINTS" id="PR00775">
    <property type="entry name" value="HEATSHOCK90"/>
</dbReference>
<dbReference type="CDD" id="cd16927">
    <property type="entry name" value="HATPase_Hsp90-like"/>
    <property type="match status" value="1"/>
</dbReference>
<gene>
    <name evidence="6" type="primary">htpG</name>
    <name evidence="6" type="ORF">VB739_03960</name>
</gene>
<dbReference type="InterPro" id="IPR036890">
    <property type="entry name" value="HATPase_C_sf"/>
</dbReference>
<accession>A0ABU5ST98</accession>
<evidence type="ECO:0000256" key="4">
    <source>
        <dbReference type="ARBA" id="ARBA00023186"/>
    </source>
</evidence>
<sequence length="640" mass="71027">MTVLEQGQIQIHTENIFPIIKKAVYSGHEVFLRELVSNGVDAISKRRMAAMAGDCSEGTEGIIAIRIDREAKTLTISDNGIGMTADEVKRYINQVAFSSAEDFLEKYKSESDAIIGHFGLGFYSSFMVASRVELVSLSARPGAEAVRWSCDGSPNFSLEGAERTEPGTDVVLHLMEEELEYIEPSRIRTLITTYCDFLPVAVQLDGETVNKREAPWRKSPRDLSDDDYINLYRYLYPFQGDPLLWVHLNTDYPYNLQGILYFPRITGRADWEKGEIRLYCNQVFVSDSIKEVVPRYLLPLRGVIDSPDIPLNVSRSALQTDRRVRSIGGFVAKKVGDRLKELHRDEPGRYAEIWDSLAPFIKIGAMEDEKFAEQVADLILYGTTAAAAEPPEDGEEATGLDPVATDGRTYTTLAGYRGRLAGDNADRILYCTDEAGQAGALALWKGQGAEVLLADTLIDSQFIPWLEARHGDLRFQRVDAELDASLHEPESELADAEGKDSGEKLRDLFKAALDDDKITIQVQSLKGEGSPAALILLPEQMRRLNDMGALMEQRLPGLPDHHVLLVNRRHPLVEGLLKLSAGAVITGSDTTSPSRQLAEDLSRHIYEVARLAVGGLEPNQLAGFQQRSSDLMGQLMQRGL</sequence>
<keyword evidence="2" id="KW-0547">Nucleotide-binding</keyword>
<dbReference type="Gene3D" id="1.20.120.790">
    <property type="entry name" value="Heat shock protein 90, C-terminal domain"/>
    <property type="match status" value="1"/>
</dbReference>
<protein>
    <submittedName>
        <fullName evidence="6">Molecular chaperone HtpG</fullName>
    </submittedName>
</protein>
<dbReference type="InterPro" id="IPR020568">
    <property type="entry name" value="Ribosomal_Su5_D2-typ_SF"/>
</dbReference>
<keyword evidence="4" id="KW-0143">Chaperone</keyword>
<dbReference type="Gene3D" id="3.30.565.10">
    <property type="entry name" value="Histidine kinase-like ATPase, C-terminal domain"/>
    <property type="match status" value="1"/>
</dbReference>